<feature type="compositionally biased region" description="Low complexity" evidence="1">
    <location>
        <begin position="1"/>
        <end position="15"/>
    </location>
</feature>
<proteinExistence type="predicted"/>
<dbReference type="GO" id="GO:0071786">
    <property type="term" value="P:endoplasmic reticulum tubular network organization"/>
    <property type="evidence" value="ECO:0007669"/>
    <property type="project" value="InterPro"/>
</dbReference>
<dbReference type="GO" id="GO:0071782">
    <property type="term" value="C:endoplasmic reticulum tubular network"/>
    <property type="evidence" value="ECO:0007669"/>
    <property type="project" value="TreeGrafter"/>
</dbReference>
<keyword evidence="2" id="KW-1133">Transmembrane helix</keyword>
<dbReference type="InterPro" id="IPR040115">
    <property type="entry name" value="Lnp"/>
</dbReference>
<dbReference type="EMBL" id="CM035417">
    <property type="protein sequence ID" value="KAH7422513.1"/>
    <property type="molecule type" value="Genomic_DNA"/>
</dbReference>
<keyword evidence="2" id="KW-0472">Membrane</keyword>
<evidence type="ECO:0000259" key="3">
    <source>
        <dbReference type="Pfam" id="PF10058"/>
    </source>
</evidence>
<dbReference type="Pfam" id="PF10058">
    <property type="entry name" value="Zn_ribbon_10"/>
    <property type="match status" value="1"/>
</dbReference>
<gene>
    <name evidence="4" type="ORF">KP509_12G011200</name>
</gene>
<dbReference type="PANTHER" id="PTHR22166">
    <property type="entry name" value="ENDOPLASMIC RETICULUM JUNCTION FORMATION PROTEIN LUNAPARK"/>
    <property type="match status" value="1"/>
</dbReference>
<comment type="caution">
    <text evidence="4">The sequence shown here is derived from an EMBL/GenBank/DDBJ whole genome shotgun (WGS) entry which is preliminary data.</text>
</comment>
<reference evidence="4" key="1">
    <citation type="submission" date="2021-08" db="EMBL/GenBank/DDBJ databases">
        <title>WGS assembly of Ceratopteris richardii.</title>
        <authorList>
            <person name="Marchant D.B."/>
            <person name="Chen G."/>
            <person name="Jenkins J."/>
            <person name="Shu S."/>
            <person name="Leebens-Mack J."/>
            <person name="Grimwood J."/>
            <person name="Schmutz J."/>
            <person name="Soltis P."/>
            <person name="Soltis D."/>
            <person name="Chen Z.-H."/>
        </authorList>
    </citation>
    <scope>NUCLEOTIDE SEQUENCE</scope>
    <source>
        <strain evidence="4">Whitten #5841</strain>
        <tissue evidence="4">Leaf</tissue>
    </source>
</reference>
<evidence type="ECO:0000256" key="2">
    <source>
        <dbReference type="SAM" id="Phobius"/>
    </source>
</evidence>
<keyword evidence="2" id="KW-0812">Transmembrane</keyword>
<organism evidence="4 5">
    <name type="scientific">Ceratopteris richardii</name>
    <name type="common">Triangle waterfern</name>
    <dbReference type="NCBI Taxonomy" id="49495"/>
    <lineage>
        <taxon>Eukaryota</taxon>
        <taxon>Viridiplantae</taxon>
        <taxon>Streptophyta</taxon>
        <taxon>Embryophyta</taxon>
        <taxon>Tracheophyta</taxon>
        <taxon>Polypodiopsida</taxon>
        <taxon>Polypodiidae</taxon>
        <taxon>Polypodiales</taxon>
        <taxon>Pteridineae</taxon>
        <taxon>Pteridaceae</taxon>
        <taxon>Parkerioideae</taxon>
        <taxon>Ceratopteris</taxon>
    </lineage>
</organism>
<dbReference type="InterPro" id="IPR019273">
    <property type="entry name" value="Lunapark_Znf"/>
</dbReference>
<dbReference type="OMA" id="MRTFRIL"/>
<feature type="transmembrane region" description="Helical" evidence="2">
    <location>
        <begin position="101"/>
        <end position="123"/>
    </location>
</feature>
<feature type="transmembrane region" description="Helical" evidence="2">
    <location>
        <begin position="135"/>
        <end position="155"/>
    </location>
</feature>
<feature type="domain" description="Lunapark zinc ribbon" evidence="3">
    <location>
        <begin position="314"/>
        <end position="364"/>
    </location>
</feature>
<name>A0A8T2TIQ2_CERRI</name>
<dbReference type="Proteomes" id="UP000825935">
    <property type="component" value="Chromosome 12"/>
</dbReference>
<evidence type="ECO:0000313" key="5">
    <source>
        <dbReference type="Proteomes" id="UP000825935"/>
    </source>
</evidence>
<keyword evidence="5" id="KW-1185">Reference proteome</keyword>
<evidence type="ECO:0000313" key="4">
    <source>
        <dbReference type="EMBL" id="KAH7422512.1"/>
    </source>
</evidence>
<accession>A0A8T2TIQ2</accession>
<dbReference type="EMBL" id="CM035417">
    <property type="protein sequence ID" value="KAH7422512.1"/>
    <property type="molecule type" value="Genomic_DNA"/>
</dbReference>
<evidence type="ECO:0000256" key="1">
    <source>
        <dbReference type="SAM" id="MobiDB-lite"/>
    </source>
</evidence>
<dbReference type="EMBL" id="CM035417">
    <property type="protein sequence ID" value="KAH7422511.1"/>
    <property type="molecule type" value="Genomic_DNA"/>
</dbReference>
<sequence length="428" mass="47283">MASGSSEVDASGSSSIRPVADSTEDEASKSGSLEEVATSRHSKKQRRISFLGRIWKVFSLFGSLFYSRSNEDFEKRLQHLSKEEAAAHSRLKRRSQTWRRLARGLIIYSVALELLLLGVAVVMTRAPELSWQTRAVRVLPVFAFPALASLVYSSCSRYYRMCERKDEKLLDRLRNERKAKIDELKERTNYYLTQQLIHKYDSDPAAKEAAARVLASKLGADAGLSLSLEQSNMIKEIGRGSFEAQRSNAEFSDVTGLRRRGRPQGSQAAGQLSINPGQIINDGGFTYDGGDSVGQIAELEQAQGRMSSGIGGGWLARLAAMLVGEDPTQCYALICKNCHMHNGLARKEDFQYIAYYCRHCHCLNQSRQLEENVGDVSTPLVTTPRAEDVQSLQNAVSLITNASEIVGTDISTSEKYVTTSEQSSSIGS</sequence>
<dbReference type="OrthoDB" id="1725934at2759"/>
<protein>
    <recommendedName>
        <fullName evidence="3">Lunapark zinc ribbon domain-containing protein</fullName>
    </recommendedName>
</protein>
<feature type="region of interest" description="Disordered" evidence="1">
    <location>
        <begin position="1"/>
        <end position="38"/>
    </location>
</feature>
<dbReference type="EMBL" id="CM035417">
    <property type="protein sequence ID" value="KAH7422510.1"/>
    <property type="molecule type" value="Genomic_DNA"/>
</dbReference>
<dbReference type="AlphaFoldDB" id="A0A8T2TIQ2"/>
<dbReference type="PANTHER" id="PTHR22166:SF12">
    <property type="entry name" value="ENDOPLASMIC RETICULUM JUNCTION FORMATION PROTEIN LUNAPARK"/>
    <property type="match status" value="1"/>
</dbReference>